<evidence type="ECO:0000313" key="9">
    <source>
        <dbReference type="EMBL" id="CAA7396977.1"/>
    </source>
</evidence>
<dbReference type="PANTHER" id="PTHR33057">
    <property type="entry name" value="TRANSCRIPTION REPRESSOR OFP7-RELATED"/>
    <property type="match status" value="1"/>
</dbReference>
<feature type="compositionally biased region" description="Basic residues" evidence="7">
    <location>
        <begin position="225"/>
        <end position="243"/>
    </location>
</feature>
<organism evidence="9 10">
    <name type="scientific">Spirodela intermedia</name>
    <name type="common">Intermediate duckweed</name>
    <dbReference type="NCBI Taxonomy" id="51605"/>
    <lineage>
        <taxon>Eukaryota</taxon>
        <taxon>Viridiplantae</taxon>
        <taxon>Streptophyta</taxon>
        <taxon>Embryophyta</taxon>
        <taxon>Tracheophyta</taxon>
        <taxon>Spermatophyta</taxon>
        <taxon>Magnoliopsida</taxon>
        <taxon>Liliopsida</taxon>
        <taxon>Araceae</taxon>
        <taxon>Lemnoideae</taxon>
        <taxon>Spirodela</taxon>
    </lineage>
</organism>
<keyword evidence="5 6" id="KW-0539">Nucleus</keyword>
<evidence type="ECO:0000256" key="5">
    <source>
        <dbReference type="ARBA" id="ARBA00023242"/>
    </source>
</evidence>
<keyword evidence="10" id="KW-1185">Reference proteome</keyword>
<dbReference type="GO" id="GO:0005634">
    <property type="term" value="C:nucleus"/>
    <property type="evidence" value="ECO:0007669"/>
    <property type="project" value="UniProtKB-SubCell"/>
</dbReference>
<feature type="domain" description="OVATE" evidence="8">
    <location>
        <begin position="145"/>
        <end position="204"/>
    </location>
</feature>
<gene>
    <name evidence="9" type="ORF">SI8410_05007640</name>
</gene>
<feature type="compositionally biased region" description="Low complexity" evidence="7">
    <location>
        <begin position="64"/>
        <end position="111"/>
    </location>
</feature>
<evidence type="ECO:0000256" key="6">
    <source>
        <dbReference type="RuleBase" id="RU367028"/>
    </source>
</evidence>
<evidence type="ECO:0000256" key="1">
    <source>
        <dbReference type="ARBA" id="ARBA00004123"/>
    </source>
</evidence>
<dbReference type="InterPro" id="IPR006458">
    <property type="entry name" value="Ovate_C"/>
</dbReference>
<keyword evidence="2 6" id="KW-0678">Repressor</keyword>
<evidence type="ECO:0000256" key="3">
    <source>
        <dbReference type="ARBA" id="ARBA00023015"/>
    </source>
</evidence>
<dbReference type="Pfam" id="PF04844">
    <property type="entry name" value="Ovate"/>
    <property type="match status" value="1"/>
</dbReference>
<dbReference type="AlphaFoldDB" id="A0A7I8KGQ1"/>
<evidence type="ECO:0000256" key="2">
    <source>
        <dbReference type="ARBA" id="ARBA00022491"/>
    </source>
</evidence>
<feature type="region of interest" description="Disordered" evidence="7">
    <location>
        <begin position="29"/>
        <end position="143"/>
    </location>
</feature>
<sequence length="243" mass="26893">MSSSGKKFLMRHPVVVDLGCGCRRGKLSSLFSAQPKPRTKTKEKPYSAPKEQQHHHHHYRHPLSSYYPFSPSTSATTAATSPWETSNNPSSISTTTASLYDDDASSPSSYANWGKKQKQKPEPAAKKPAGGKRRGKGRVGESVAVVKESEDPYVDFRDSMLQMILEKEIFAWEDLQDLLNRFLALNAPCHHDVIVRAFSEIWNGVFSYVSAPPPPPSGGAAAAPYRKHGRPRGGPRRKPPTRL</sequence>
<evidence type="ECO:0000256" key="4">
    <source>
        <dbReference type="ARBA" id="ARBA00023163"/>
    </source>
</evidence>
<dbReference type="EMBL" id="LR746268">
    <property type="protein sequence ID" value="CAA7396977.1"/>
    <property type="molecule type" value="Genomic_DNA"/>
</dbReference>
<evidence type="ECO:0000256" key="7">
    <source>
        <dbReference type="SAM" id="MobiDB-lite"/>
    </source>
</evidence>
<reference evidence="9" key="1">
    <citation type="submission" date="2020-02" db="EMBL/GenBank/DDBJ databases">
        <authorList>
            <person name="Scholz U."/>
            <person name="Mascher M."/>
            <person name="Fiebig A."/>
        </authorList>
    </citation>
    <scope>NUCLEOTIDE SEQUENCE</scope>
</reference>
<comment type="function">
    <text evidence="6">Transcriptional repressor that regulates multiple aspects of plant growth and development.</text>
</comment>
<keyword evidence="4 6" id="KW-0804">Transcription</keyword>
<feature type="region of interest" description="Disordered" evidence="7">
    <location>
        <begin position="212"/>
        <end position="243"/>
    </location>
</feature>
<protein>
    <recommendedName>
        <fullName evidence="6">Transcription repressor</fullName>
    </recommendedName>
    <alternativeName>
        <fullName evidence="6">Ovate family protein</fullName>
    </alternativeName>
</protein>
<proteinExistence type="predicted"/>
<dbReference type="InterPro" id="IPR038933">
    <property type="entry name" value="Ovate"/>
</dbReference>
<dbReference type="PROSITE" id="PS51754">
    <property type="entry name" value="OVATE"/>
    <property type="match status" value="1"/>
</dbReference>
<keyword evidence="3 6" id="KW-0805">Transcription regulation</keyword>
<dbReference type="OrthoDB" id="1928390at2759"/>
<name>A0A7I8KGQ1_SPIIN</name>
<evidence type="ECO:0000313" key="10">
    <source>
        <dbReference type="Proteomes" id="UP000663760"/>
    </source>
</evidence>
<dbReference type="Proteomes" id="UP000663760">
    <property type="component" value="Chromosome 5"/>
</dbReference>
<dbReference type="NCBIfam" id="TIGR01568">
    <property type="entry name" value="A_thal_3678"/>
    <property type="match status" value="1"/>
</dbReference>
<accession>A0A7I8KGQ1</accession>
<comment type="subcellular location">
    <subcellularLocation>
        <location evidence="1 6">Nucleus</location>
    </subcellularLocation>
</comment>
<evidence type="ECO:0000259" key="8">
    <source>
        <dbReference type="PROSITE" id="PS51754"/>
    </source>
</evidence>
<dbReference type="PANTHER" id="PTHR33057:SF70">
    <property type="entry name" value="TRANSCRIPTION REPRESSOR-RELATED"/>
    <property type="match status" value="1"/>
</dbReference>
<dbReference type="GO" id="GO:0045892">
    <property type="term" value="P:negative regulation of DNA-templated transcription"/>
    <property type="evidence" value="ECO:0007669"/>
    <property type="project" value="UniProtKB-UniRule"/>
</dbReference>